<protein>
    <submittedName>
        <fullName evidence="1">Phosphohistidine phosphatase</fullName>
    </submittedName>
</protein>
<name>A0A150WEW4_BDEBC</name>
<dbReference type="CDD" id="cd07067">
    <property type="entry name" value="HP_PGM_like"/>
    <property type="match status" value="1"/>
</dbReference>
<dbReference type="SMART" id="SM00855">
    <property type="entry name" value="PGAM"/>
    <property type="match status" value="1"/>
</dbReference>
<proteinExistence type="predicted"/>
<dbReference type="Proteomes" id="UP000075320">
    <property type="component" value="Unassembled WGS sequence"/>
</dbReference>
<dbReference type="AlphaFoldDB" id="A0A150WEW4"/>
<sequence>MELIIIRHAVAEEREDFKKKGLEDNLRPLTLKGRKKMQKVCVYLRDFVEELDVIVTSPLVRARQTAEIISQIYYDTKVIETPELVPQSPPQAFLKWLRVQGRNYRRVAVVGHEPHISSFASYMLSGKLESFIDFKKSGVIGLELESFAQAEAGSAQLMYYLPPKFIVD</sequence>
<dbReference type="NCBIfam" id="TIGR00249">
    <property type="entry name" value="sixA"/>
    <property type="match status" value="1"/>
</dbReference>
<dbReference type="InterPro" id="IPR004449">
    <property type="entry name" value="SixA"/>
</dbReference>
<gene>
    <name evidence="1" type="ORF">AZI86_17435</name>
</gene>
<dbReference type="Gene3D" id="3.40.50.1240">
    <property type="entry name" value="Phosphoglycerate mutase-like"/>
    <property type="match status" value="1"/>
</dbReference>
<dbReference type="RefSeq" id="WP_061836576.1">
    <property type="nucleotide sequence ID" value="NZ_LUKE01000006.1"/>
</dbReference>
<comment type="caution">
    <text evidence="1">The sequence shown here is derived from an EMBL/GenBank/DDBJ whole genome shotgun (WGS) entry which is preliminary data.</text>
</comment>
<reference evidence="1 2" key="1">
    <citation type="submission" date="2016-03" db="EMBL/GenBank/DDBJ databases">
        <authorList>
            <person name="Ploux O."/>
        </authorList>
    </citation>
    <scope>NUCLEOTIDE SEQUENCE [LARGE SCALE GENOMIC DNA]</scope>
    <source>
        <strain evidence="1 2">R0</strain>
    </source>
</reference>
<dbReference type="GO" id="GO:0101006">
    <property type="term" value="F:protein histidine phosphatase activity"/>
    <property type="evidence" value="ECO:0007669"/>
    <property type="project" value="InterPro"/>
</dbReference>
<evidence type="ECO:0000313" key="1">
    <source>
        <dbReference type="EMBL" id="KYG61494.1"/>
    </source>
</evidence>
<keyword evidence="2" id="KW-1185">Reference proteome</keyword>
<accession>A0A150WEW4</accession>
<dbReference type="GO" id="GO:0005737">
    <property type="term" value="C:cytoplasm"/>
    <property type="evidence" value="ECO:0007669"/>
    <property type="project" value="InterPro"/>
</dbReference>
<dbReference type="InterPro" id="IPR029033">
    <property type="entry name" value="His_PPase_superfam"/>
</dbReference>
<dbReference type="OrthoDB" id="9810154at2"/>
<dbReference type="EMBL" id="LUKE01000006">
    <property type="protein sequence ID" value="KYG61494.1"/>
    <property type="molecule type" value="Genomic_DNA"/>
</dbReference>
<evidence type="ECO:0000313" key="2">
    <source>
        <dbReference type="Proteomes" id="UP000075320"/>
    </source>
</evidence>
<dbReference type="Pfam" id="PF00300">
    <property type="entry name" value="His_Phos_1"/>
    <property type="match status" value="1"/>
</dbReference>
<organism evidence="1 2">
    <name type="scientific">Bdellovibrio bacteriovorus</name>
    <dbReference type="NCBI Taxonomy" id="959"/>
    <lineage>
        <taxon>Bacteria</taxon>
        <taxon>Pseudomonadati</taxon>
        <taxon>Bdellovibrionota</taxon>
        <taxon>Bdellovibrionia</taxon>
        <taxon>Bdellovibrionales</taxon>
        <taxon>Pseudobdellovibrionaceae</taxon>
        <taxon>Bdellovibrio</taxon>
    </lineage>
</organism>
<dbReference type="InterPro" id="IPR013078">
    <property type="entry name" value="His_Pase_superF_clade-1"/>
</dbReference>
<dbReference type="SUPFAM" id="SSF53254">
    <property type="entry name" value="Phosphoglycerate mutase-like"/>
    <property type="match status" value="1"/>
</dbReference>